<evidence type="ECO:0000313" key="13">
    <source>
        <dbReference type="EMBL" id="SOC37827.1"/>
    </source>
</evidence>
<reference evidence="14" key="1">
    <citation type="submission" date="2017-08" db="EMBL/GenBank/DDBJ databases">
        <authorList>
            <person name="Varghese N."/>
            <person name="Submissions S."/>
        </authorList>
    </citation>
    <scope>NUCLEOTIDE SEQUENCE [LARGE SCALE GENOMIC DNA]</scope>
    <source>
        <strain evidence="14">JC23</strain>
    </source>
</reference>
<comment type="similarity">
    <text evidence="2">Belongs to the RibF family.</text>
</comment>
<evidence type="ECO:0000256" key="11">
    <source>
        <dbReference type="ARBA" id="ARBA00049494"/>
    </source>
</evidence>
<comment type="pathway">
    <text evidence="1">Cofactor biosynthesis; FAD biosynthesis; FAD from FMN: step 1/1.</text>
</comment>
<evidence type="ECO:0000256" key="2">
    <source>
        <dbReference type="ARBA" id="ARBA00010214"/>
    </source>
</evidence>
<dbReference type="GO" id="GO:0005524">
    <property type="term" value="F:ATP binding"/>
    <property type="evidence" value="ECO:0007669"/>
    <property type="project" value="UniProtKB-KW"/>
</dbReference>
<keyword evidence="9" id="KW-0274">FAD</keyword>
<evidence type="ECO:0000259" key="12">
    <source>
        <dbReference type="Pfam" id="PF06574"/>
    </source>
</evidence>
<dbReference type="PANTHER" id="PTHR22749">
    <property type="entry name" value="RIBOFLAVIN KINASE/FMN ADENYLYLTRANSFERASE"/>
    <property type="match status" value="1"/>
</dbReference>
<dbReference type="RefSeq" id="WP_097148980.1">
    <property type="nucleotide sequence ID" value="NZ_OBQC01000003.1"/>
</dbReference>
<dbReference type="GO" id="GO:0009231">
    <property type="term" value="P:riboflavin biosynthetic process"/>
    <property type="evidence" value="ECO:0007669"/>
    <property type="project" value="InterPro"/>
</dbReference>
<dbReference type="GO" id="GO:0008531">
    <property type="term" value="F:riboflavin kinase activity"/>
    <property type="evidence" value="ECO:0007669"/>
    <property type="project" value="TreeGrafter"/>
</dbReference>
<dbReference type="Proteomes" id="UP000219252">
    <property type="component" value="Unassembled WGS sequence"/>
</dbReference>
<dbReference type="EMBL" id="OBQC01000003">
    <property type="protein sequence ID" value="SOC37827.1"/>
    <property type="molecule type" value="Genomic_DNA"/>
</dbReference>
<accession>A0A285U828</accession>
<keyword evidence="7 13" id="KW-0548">Nucleotidyltransferase</keyword>
<name>A0A285U828_9BACL</name>
<protein>
    <recommendedName>
        <fullName evidence="3">FAD synthase</fullName>
        <ecNumber evidence="3">2.7.7.2</ecNumber>
    </recommendedName>
</protein>
<keyword evidence="6 13" id="KW-0808">Transferase</keyword>
<keyword evidence="13" id="KW-0418">Kinase</keyword>
<dbReference type="InterPro" id="IPR014729">
    <property type="entry name" value="Rossmann-like_a/b/a_fold"/>
</dbReference>
<evidence type="ECO:0000313" key="14">
    <source>
        <dbReference type="Proteomes" id="UP000219252"/>
    </source>
</evidence>
<sequence length="266" mass="29590">METMFINSKNLIAWQSKIPNHVIALGFFDGLHKGHKSVILEAKKVAHEKGLPLTVMSFFPHPKSVLSNGKMEVDYLIPLEEKQKQLATLGVNYFMIVEFTLDFASLLPEQFIQDYVLGLGATHVVCGYDYTYGKQGSGNASTLIEHGKGMLDVTIVPKVAICGEKVSSTRIRELLSQGEVSIIPQLIGKPYSVRWCPVNGLLPYYTLPRPGRYEATIVSKSVTTTTLLQVLNNAQIDFGSTFVPTNESMTISWLRELSDEKYRATS</sequence>
<evidence type="ECO:0000256" key="1">
    <source>
        <dbReference type="ARBA" id="ARBA00004726"/>
    </source>
</evidence>
<evidence type="ECO:0000256" key="9">
    <source>
        <dbReference type="ARBA" id="ARBA00022827"/>
    </source>
</evidence>
<comment type="catalytic activity">
    <reaction evidence="11">
        <text>FMN + ATP + H(+) = FAD + diphosphate</text>
        <dbReference type="Rhea" id="RHEA:17237"/>
        <dbReference type="ChEBI" id="CHEBI:15378"/>
        <dbReference type="ChEBI" id="CHEBI:30616"/>
        <dbReference type="ChEBI" id="CHEBI:33019"/>
        <dbReference type="ChEBI" id="CHEBI:57692"/>
        <dbReference type="ChEBI" id="CHEBI:58210"/>
        <dbReference type="EC" id="2.7.7.2"/>
    </reaction>
</comment>
<dbReference type="GO" id="GO:0006747">
    <property type="term" value="P:FAD biosynthetic process"/>
    <property type="evidence" value="ECO:0007669"/>
    <property type="project" value="UniProtKB-UniPathway"/>
</dbReference>
<dbReference type="GO" id="GO:0009398">
    <property type="term" value="P:FMN biosynthetic process"/>
    <property type="evidence" value="ECO:0007669"/>
    <property type="project" value="TreeGrafter"/>
</dbReference>
<dbReference type="InterPro" id="IPR015864">
    <property type="entry name" value="FAD_synthase"/>
</dbReference>
<evidence type="ECO:0000256" key="4">
    <source>
        <dbReference type="ARBA" id="ARBA00022630"/>
    </source>
</evidence>
<evidence type="ECO:0000256" key="5">
    <source>
        <dbReference type="ARBA" id="ARBA00022643"/>
    </source>
</evidence>
<organism evidence="13 14">
    <name type="scientific">Ureibacillus acetophenoni</name>
    <dbReference type="NCBI Taxonomy" id="614649"/>
    <lineage>
        <taxon>Bacteria</taxon>
        <taxon>Bacillati</taxon>
        <taxon>Bacillota</taxon>
        <taxon>Bacilli</taxon>
        <taxon>Bacillales</taxon>
        <taxon>Caryophanaceae</taxon>
        <taxon>Ureibacillus</taxon>
    </lineage>
</organism>
<dbReference type="InterPro" id="IPR023468">
    <property type="entry name" value="Riboflavin_kinase"/>
</dbReference>
<dbReference type="SUPFAM" id="SSF52374">
    <property type="entry name" value="Nucleotidylyl transferase"/>
    <property type="match status" value="1"/>
</dbReference>
<keyword evidence="10" id="KW-0067">ATP-binding</keyword>
<proteinExistence type="inferred from homology"/>
<dbReference type="CDD" id="cd02064">
    <property type="entry name" value="FAD_synthetase_N"/>
    <property type="match status" value="1"/>
</dbReference>
<keyword evidence="5" id="KW-0288">FMN</keyword>
<evidence type="ECO:0000256" key="6">
    <source>
        <dbReference type="ARBA" id="ARBA00022679"/>
    </source>
</evidence>
<dbReference type="FunFam" id="3.40.50.620:FF:000021">
    <property type="entry name" value="Riboflavin biosynthesis protein"/>
    <property type="match status" value="1"/>
</dbReference>
<dbReference type="UniPathway" id="UPA00277">
    <property type="reaction ID" value="UER00407"/>
</dbReference>
<evidence type="ECO:0000256" key="10">
    <source>
        <dbReference type="ARBA" id="ARBA00022840"/>
    </source>
</evidence>
<dbReference type="Gene3D" id="3.40.50.620">
    <property type="entry name" value="HUPs"/>
    <property type="match status" value="1"/>
</dbReference>
<dbReference type="GO" id="GO:0003919">
    <property type="term" value="F:FMN adenylyltransferase activity"/>
    <property type="evidence" value="ECO:0007669"/>
    <property type="project" value="UniProtKB-EC"/>
</dbReference>
<feature type="domain" description="FAD synthetase" evidence="12">
    <location>
        <begin position="19"/>
        <end position="170"/>
    </location>
</feature>
<evidence type="ECO:0000256" key="8">
    <source>
        <dbReference type="ARBA" id="ARBA00022741"/>
    </source>
</evidence>
<evidence type="ECO:0000256" key="7">
    <source>
        <dbReference type="ARBA" id="ARBA00022695"/>
    </source>
</evidence>
<keyword evidence="14" id="KW-1185">Reference proteome</keyword>
<dbReference type="EC" id="2.7.7.2" evidence="3"/>
<evidence type="ECO:0000256" key="3">
    <source>
        <dbReference type="ARBA" id="ARBA00012393"/>
    </source>
</evidence>
<dbReference type="OrthoDB" id="9803667at2"/>
<keyword evidence="8" id="KW-0547">Nucleotide-binding</keyword>
<dbReference type="AlphaFoldDB" id="A0A285U828"/>
<keyword evidence="4" id="KW-0285">Flavoprotein</keyword>
<dbReference type="PANTHER" id="PTHR22749:SF6">
    <property type="entry name" value="RIBOFLAVIN KINASE"/>
    <property type="match status" value="1"/>
</dbReference>
<gene>
    <name evidence="13" type="ORF">SAMN05877842_103363</name>
</gene>
<dbReference type="Pfam" id="PF06574">
    <property type="entry name" value="FAD_syn"/>
    <property type="match status" value="1"/>
</dbReference>